<keyword evidence="3" id="KW-1185">Reference proteome</keyword>
<sequence>MLDQGVNTQDRMTRRRSGEARDAGSDGQATAELKIVGAVIIGDNHSAQLVTVQILRTSPPYALSTDTNLLAKIYDPLYFDHEQDYVDPFLCVDRDYAVETAAYLALPQNIPNYFGSYTLQWPIDGTTTRLVRLILIELVSGKARKIKIIDFKKAGLKRTLYSEEEQRYLPGVSISPLLRWNNAWGFWHVFEACVDWDWQSWLEDTRASITDHMKRAQVDKGPKRLGSGGYVSGGAATREGVGHGEATIISYAKQRMLAANLSKFLYCCILDGLYSVHARLLVLTFGVKECDLGHGDI</sequence>
<feature type="region of interest" description="Disordered" evidence="1">
    <location>
        <begin position="1"/>
        <end position="26"/>
    </location>
</feature>
<accession>A0A1J9PSS3</accession>
<proteinExistence type="predicted"/>
<feature type="compositionally biased region" description="Polar residues" evidence="1">
    <location>
        <begin position="1"/>
        <end position="10"/>
    </location>
</feature>
<evidence type="ECO:0000313" key="2">
    <source>
        <dbReference type="EMBL" id="OJD19473.1"/>
    </source>
</evidence>
<dbReference type="VEuPathDB" id="FungiDB:AJ78_00541"/>
<name>A0A1J9PSS3_9EURO</name>
<gene>
    <name evidence="2" type="ORF">AJ78_00541</name>
</gene>
<evidence type="ECO:0000313" key="3">
    <source>
        <dbReference type="Proteomes" id="UP000182235"/>
    </source>
</evidence>
<comment type="caution">
    <text evidence="2">The sequence shown here is derived from an EMBL/GenBank/DDBJ whole genome shotgun (WGS) entry which is preliminary data.</text>
</comment>
<reference evidence="2 3" key="1">
    <citation type="submission" date="2015-07" db="EMBL/GenBank/DDBJ databases">
        <title>Emmonsia species relationships and genome sequence.</title>
        <authorList>
            <consortium name="The Broad Institute Genomics Platform"/>
            <person name="Cuomo C.A."/>
            <person name="Munoz J.F."/>
            <person name="Imamovic A."/>
            <person name="Priest M.E."/>
            <person name="Young S."/>
            <person name="Clay O.K."/>
            <person name="McEwen J.G."/>
        </authorList>
    </citation>
    <scope>NUCLEOTIDE SEQUENCE [LARGE SCALE GENOMIC DNA]</scope>
    <source>
        <strain evidence="2 3">UAMH 9510</strain>
    </source>
</reference>
<evidence type="ECO:0000256" key="1">
    <source>
        <dbReference type="SAM" id="MobiDB-lite"/>
    </source>
</evidence>
<dbReference type="OrthoDB" id="4267316at2759"/>
<dbReference type="AlphaFoldDB" id="A0A1J9PSS3"/>
<dbReference type="Proteomes" id="UP000182235">
    <property type="component" value="Unassembled WGS sequence"/>
</dbReference>
<organism evidence="2 3">
    <name type="scientific">Emergomyces pasteurianus Ep9510</name>
    <dbReference type="NCBI Taxonomy" id="1447872"/>
    <lineage>
        <taxon>Eukaryota</taxon>
        <taxon>Fungi</taxon>
        <taxon>Dikarya</taxon>
        <taxon>Ascomycota</taxon>
        <taxon>Pezizomycotina</taxon>
        <taxon>Eurotiomycetes</taxon>
        <taxon>Eurotiomycetidae</taxon>
        <taxon>Onygenales</taxon>
        <taxon>Ajellomycetaceae</taxon>
        <taxon>Emergomyces</taxon>
    </lineage>
</organism>
<protein>
    <submittedName>
        <fullName evidence="2">Uncharacterized protein</fullName>
    </submittedName>
</protein>
<dbReference type="EMBL" id="LGRN01000009">
    <property type="protein sequence ID" value="OJD19473.1"/>
    <property type="molecule type" value="Genomic_DNA"/>
</dbReference>